<dbReference type="NCBIfam" id="NF006423">
    <property type="entry name" value="PRK08674.1-2"/>
    <property type="match status" value="1"/>
</dbReference>
<dbReference type="Gene3D" id="3.40.50.10490">
    <property type="entry name" value="Glucose-6-phosphate isomerase like protein, domain 1"/>
    <property type="match status" value="2"/>
</dbReference>
<dbReference type="EC" id="5.3.1.9" evidence="4"/>
<comment type="similarity">
    <text evidence="1">Belongs to the PGI/PMI family.</text>
</comment>
<evidence type="ECO:0000259" key="3">
    <source>
        <dbReference type="PROSITE" id="PS51464"/>
    </source>
</evidence>
<evidence type="ECO:0000313" key="5">
    <source>
        <dbReference type="Proteomes" id="UP001451606"/>
    </source>
</evidence>
<keyword evidence="2 4" id="KW-0413">Isomerase</keyword>
<dbReference type="EMBL" id="CP133772">
    <property type="protein sequence ID" value="WYY00419.1"/>
    <property type="molecule type" value="Genomic_DNA"/>
</dbReference>
<sequence>MDFIEELKTLKTQVLISDSFKIPEHFDNIVISGMGGSGIVGKLFSELYHLKPVICLDDYDIPDFVGKNTVFIGISYSGNTEEAISCTKQALKKGAHVFVITSGGDLSKLSNERIVIPSGLQPRSAIGYMLMPLLNTFLNIDAEKRNSISNLINGVDLHHEEASQLGKEIANEKKIPVIYGFSPFRYVAYRWKTQFNENSKLMAINNYFPELNHNDTMSLRDTYLKETFFFITFGGSSGKISRRIDATEKVTSTTFHKVEPLGIDDIEKMFYLIHFGDYISLETAMIRNMDPRDVSSIEHLKSLIR</sequence>
<feature type="domain" description="SIS" evidence="3">
    <location>
        <begin position="16"/>
        <end position="147"/>
    </location>
</feature>
<evidence type="ECO:0000256" key="1">
    <source>
        <dbReference type="ARBA" id="ARBA00010523"/>
    </source>
</evidence>
<dbReference type="SUPFAM" id="SSF53697">
    <property type="entry name" value="SIS domain"/>
    <property type="match status" value="1"/>
</dbReference>
<dbReference type="AlphaFoldDB" id="A0AAX4NGM4"/>
<dbReference type="KEGG" id="omr:OXIME_000989"/>
<dbReference type="GO" id="GO:1901135">
    <property type="term" value="P:carbohydrate derivative metabolic process"/>
    <property type="evidence" value="ECO:0007669"/>
    <property type="project" value="InterPro"/>
</dbReference>
<keyword evidence="5" id="KW-1185">Reference proteome</keyword>
<dbReference type="InterPro" id="IPR019490">
    <property type="entry name" value="Glu6P/Mann6P_isomerase_C"/>
</dbReference>
<dbReference type="Pfam" id="PF10432">
    <property type="entry name" value="bact-PGI_C"/>
    <property type="match status" value="1"/>
</dbReference>
<name>A0AAX4NGM4_9ARCH</name>
<dbReference type="GO" id="GO:0005975">
    <property type="term" value="P:carbohydrate metabolic process"/>
    <property type="evidence" value="ECO:0007669"/>
    <property type="project" value="InterPro"/>
</dbReference>
<gene>
    <name evidence="4" type="ORF">OXIME_000989</name>
</gene>
<evidence type="ECO:0000256" key="2">
    <source>
        <dbReference type="ARBA" id="ARBA00023235"/>
    </source>
</evidence>
<protein>
    <submittedName>
        <fullName evidence="4">Bifunctional phosphoglucose/phosphomannose isomerase</fullName>
        <ecNumber evidence="4">5.3.1.9</ecNumber>
    </submittedName>
</protein>
<dbReference type="GO" id="GO:0004347">
    <property type="term" value="F:glucose-6-phosphate isomerase activity"/>
    <property type="evidence" value="ECO:0007669"/>
    <property type="project" value="UniProtKB-EC"/>
</dbReference>
<organism evidence="4 5">
    <name type="scientific">Oxyplasma meridianum</name>
    <dbReference type="NCBI Taxonomy" id="3073602"/>
    <lineage>
        <taxon>Archaea</taxon>
        <taxon>Methanobacteriati</taxon>
        <taxon>Thermoplasmatota</taxon>
        <taxon>Thermoplasmata</taxon>
        <taxon>Thermoplasmatales</taxon>
        <taxon>Thermoplasmataceae</taxon>
        <taxon>Oxyplasma</taxon>
    </lineage>
</organism>
<dbReference type="InterPro" id="IPR046348">
    <property type="entry name" value="SIS_dom_sf"/>
</dbReference>
<dbReference type="CDD" id="cd05017">
    <property type="entry name" value="SIS_PGI_PMI_1"/>
    <property type="match status" value="1"/>
</dbReference>
<dbReference type="CDD" id="cd05637">
    <property type="entry name" value="SIS_PGI_PMI_2"/>
    <property type="match status" value="1"/>
</dbReference>
<dbReference type="RefSeq" id="WP_393970757.1">
    <property type="nucleotide sequence ID" value="NZ_CP133772.1"/>
</dbReference>
<evidence type="ECO:0000313" key="4">
    <source>
        <dbReference type="EMBL" id="WYY00419.1"/>
    </source>
</evidence>
<proteinExistence type="inferred from homology"/>
<dbReference type="NCBIfam" id="TIGR02128">
    <property type="entry name" value="G6PI_arch"/>
    <property type="match status" value="1"/>
</dbReference>
<dbReference type="Proteomes" id="UP001451606">
    <property type="component" value="Chromosome"/>
</dbReference>
<dbReference type="GO" id="GO:0004476">
    <property type="term" value="F:mannose-6-phosphate isomerase activity"/>
    <property type="evidence" value="ECO:0007669"/>
    <property type="project" value="InterPro"/>
</dbReference>
<dbReference type="GO" id="GO:0097367">
    <property type="term" value="F:carbohydrate derivative binding"/>
    <property type="evidence" value="ECO:0007669"/>
    <property type="project" value="InterPro"/>
</dbReference>
<dbReference type="GeneID" id="95967725"/>
<dbReference type="PROSITE" id="PS51464">
    <property type="entry name" value="SIS"/>
    <property type="match status" value="1"/>
</dbReference>
<dbReference type="InterPro" id="IPR035484">
    <property type="entry name" value="SIS_PGI/PMI_1"/>
</dbReference>
<reference evidence="4 5" key="1">
    <citation type="submission" date="2023-09" db="EMBL/GenBank/DDBJ databases">
        <authorList>
            <person name="Golyshina O.V."/>
            <person name="Lunev E.A."/>
            <person name="Bargiela R."/>
            <person name="Gaines M.C."/>
            <person name="Daum B."/>
            <person name="Bale N.J."/>
            <person name="Koenen M."/>
            <person name="Sinninghe Damst J.S."/>
            <person name="Yakimov M."/>
            <person name="Golyshin P.N."/>
        </authorList>
    </citation>
    <scope>NUCLEOTIDE SEQUENCE [LARGE SCALE GENOMIC DNA]</scope>
    <source>
        <strain evidence="4 5">M1</strain>
    </source>
</reference>
<accession>A0AAX4NGM4</accession>
<dbReference type="InterPro" id="IPR001347">
    <property type="entry name" value="SIS_dom"/>
</dbReference>